<proteinExistence type="predicted"/>
<feature type="compositionally biased region" description="Polar residues" evidence="1">
    <location>
        <begin position="608"/>
        <end position="621"/>
    </location>
</feature>
<comment type="caution">
    <text evidence="2">The sequence shown here is derived from an EMBL/GenBank/DDBJ whole genome shotgun (WGS) entry which is preliminary data.</text>
</comment>
<feature type="compositionally biased region" description="Polar residues" evidence="1">
    <location>
        <begin position="674"/>
        <end position="697"/>
    </location>
</feature>
<dbReference type="EMBL" id="CZPT02001808">
    <property type="protein sequence ID" value="SCU72159.1"/>
    <property type="molecule type" value="Genomic_DNA"/>
</dbReference>
<dbReference type="VEuPathDB" id="TriTrypDB:TEOVI_000373500"/>
<name>A0A1G4II37_TRYEQ</name>
<evidence type="ECO:0000313" key="2">
    <source>
        <dbReference type="EMBL" id="SCU72159.1"/>
    </source>
</evidence>
<feature type="region of interest" description="Disordered" evidence="1">
    <location>
        <begin position="766"/>
        <end position="792"/>
    </location>
</feature>
<reference evidence="2" key="1">
    <citation type="submission" date="2016-09" db="EMBL/GenBank/DDBJ databases">
        <authorList>
            <person name="Hebert L."/>
            <person name="Moumen B."/>
        </authorList>
    </citation>
    <scope>NUCLEOTIDE SEQUENCE [LARGE SCALE GENOMIC DNA]</scope>
    <source>
        <strain evidence="2">OVI</strain>
    </source>
</reference>
<dbReference type="Proteomes" id="UP000195570">
    <property type="component" value="Unassembled WGS sequence"/>
</dbReference>
<dbReference type="AlphaFoldDB" id="A0A1G4II37"/>
<organism evidence="2 3">
    <name type="scientific">Trypanosoma equiperdum</name>
    <dbReference type="NCBI Taxonomy" id="5694"/>
    <lineage>
        <taxon>Eukaryota</taxon>
        <taxon>Discoba</taxon>
        <taxon>Euglenozoa</taxon>
        <taxon>Kinetoplastea</taxon>
        <taxon>Metakinetoplastina</taxon>
        <taxon>Trypanosomatida</taxon>
        <taxon>Trypanosomatidae</taxon>
        <taxon>Trypanosoma</taxon>
    </lineage>
</organism>
<protein>
    <submittedName>
        <fullName evidence="2">Uncharacterized protein</fullName>
    </submittedName>
</protein>
<gene>
    <name evidence="2" type="ORF">TEOVI_000373500</name>
</gene>
<dbReference type="GeneID" id="92377675"/>
<keyword evidence="3" id="KW-1185">Reference proteome</keyword>
<sequence>MLPMASNPTADLTTSPEATASLNACLDILAHVRKAQADSVSIISVLRNCVVEGVGCGPGTACSGVQPLKSPTSVETINRTLVRLRVTEVKLSALQPELWESAKTAVVQVRALLQSNSTVPAGAVRFGDINMKQHVDKFDRISKTLEQCGSLAQLQREAVQSLYAQLRKLAAQSPAGVPRCGYPPFNILDAVQTGKAIPCVEVRQTDAGEEVVRFVQQLEDLMLNKQQVFDYLEAALRDAYGHFPTSVPTLDGHCSRQYGDGLNIFPSDQFVSVSSDSADGNDAASCTQPELGSCGGTQCGSSEHSAAAGSGGGDGCFNIYSVVSTGRRDQHASNDLDSCATGESMGQRTSTDMNRNRLCSRRQEYPSGQDVDHVMENAYLRCLLEAKDRLITDLQESIFGAVDPYIYKRSAGTITAPPPLSPPHQFGPAAPPDETLVGRSGGDSSGDVNIRACGLPHTIDGQVLRDKLEEVVEIGFNLRAGLIALREEGQRWRHIAQGFQEENELWREGGTMVRKFRGTQERRSGLSGPSIAHEGGRRVLTSRVEGKAEAGLGSLPPKCPKRSTLNGVGRNSIGDGANVVNRMPRSEIVTSTSAVSAVADGSLPASEQAGNPPSASVTVGSKPSCVRDSGEGGGAPRSAKAMVVVDSVDVRKKMPASERGPTSGPLLTRPLKVSGNTAGTGPCHSSLSSFERTNSGRAPQFQLPSLEDTPGGSLSTGGVAGTGDAAAYIEKILISAQSCLVSVGCSNGDDMSSPYSGTDSFGIPQFHCNSPQARPSTPPSETTSPAGLYCDSPLEEPLFKEPRLSEGGDGIGVKPVTTLSNGATACGVTATVDTVCNSDDNTLASSSFSPPSLLLEFPSESALPPMEDVDCSSGTEGVLPQSTVHQSMLRELRSQLLLLQSKHAGVLRQRKILRQNREQVAALLQRPDISNVKTTTDSSSLISGDMRYQVEKLLTRLDAAQESVCKREVELEKRVEAVRQYISSLRERSVSFVQELRASR</sequence>
<feature type="region of interest" description="Disordered" evidence="1">
    <location>
        <begin position="603"/>
        <end position="717"/>
    </location>
</feature>
<evidence type="ECO:0000256" key="1">
    <source>
        <dbReference type="SAM" id="MobiDB-lite"/>
    </source>
</evidence>
<evidence type="ECO:0000313" key="3">
    <source>
        <dbReference type="Proteomes" id="UP000195570"/>
    </source>
</evidence>
<feature type="compositionally biased region" description="Polar residues" evidence="1">
    <location>
        <begin position="344"/>
        <end position="353"/>
    </location>
</feature>
<feature type="region of interest" description="Disordered" evidence="1">
    <location>
        <begin position="332"/>
        <end position="353"/>
    </location>
</feature>
<feature type="region of interest" description="Disordered" evidence="1">
    <location>
        <begin position="550"/>
        <end position="570"/>
    </location>
</feature>
<accession>A0A1G4II37</accession>
<dbReference type="RefSeq" id="XP_067082699.1">
    <property type="nucleotide sequence ID" value="XM_067226598.1"/>
</dbReference>